<proteinExistence type="predicted"/>
<dbReference type="EMBL" id="JAKGTH010000011">
    <property type="protein sequence ID" value="MCF4102692.1"/>
    <property type="molecule type" value="Genomic_DNA"/>
</dbReference>
<evidence type="ECO:0000256" key="1">
    <source>
        <dbReference type="SAM" id="SignalP"/>
    </source>
</evidence>
<dbReference type="Proteomes" id="UP001179363">
    <property type="component" value="Unassembled WGS sequence"/>
</dbReference>
<sequence length="276" mass="30226">MKLKSLFLIFLGLILSHNSFAQETNTSPYKTDFLKDGIYITTGLGLNVLGVKLIQNKDDLTINELNNLSKDDVWGIDRWAAGYDSEQANKDSYIPMYGSFALPLLLMLNENERQNAGQISVLFVETMATTGALFSITAGLVEKSRPRVYNTSLPEEDRIASDEQRAFFAGHTAATAAASFFAAKIYNDFNPDSSLKPLVWGVAAAIPATTGYLRIKAGKHFLTDNLIGYAVGAASGILIPELHKVGNKNLQVYPVTTFNQGEFNTTSQGLGMTYQF</sequence>
<dbReference type="Pfam" id="PF01569">
    <property type="entry name" value="PAP2"/>
    <property type="match status" value="1"/>
</dbReference>
<dbReference type="RefSeq" id="WP_236134834.1">
    <property type="nucleotide sequence ID" value="NZ_JAKGTH010000011.1"/>
</dbReference>
<feature type="signal peptide" evidence="1">
    <location>
        <begin position="1"/>
        <end position="21"/>
    </location>
</feature>
<dbReference type="SUPFAM" id="SSF48317">
    <property type="entry name" value="Acid phosphatase/Vanadium-dependent haloperoxidase"/>
    <property type="match status" value="1"/>
</dbReference>
<organism evidence="3 4">
    <name type="scientific">Gillisia lutea</name>
    <dbReference type="NCBI Taxonomy" id="2909668"/>
    <lineage>
        <taxon>Bacteria</taxon>
        <taxon>Pseudomonadati</taxon>
        <taxon>Bacteroidota</taxon>
        <taxon>Flavobacteriia</taxon>
        <taxon>Flavobacteriales</taxon>
        <taxon>Flavobacteriaceae</taxon>
        <taxon>Gillisia</taxon>
    </lineage>
</organism>
<protein>
    <submittedName>
        <fullName evidence="3">Phosphatase PAP2 family protein</fullName>
    </submittedName>
</protein>
<dbReference type="Gene3D" id="1.20.144.10">
    <property type="entry name" value="Phosphatidic acid phosphatase type 2/haloperoxidase"/>
    <property type="match status" value="1"/>
</dbReference>
<evidence type="ECO:0000313" key="3">
    <source>
        <dbReference type="EMBL" id="MCF4102692.1"/>
    </source>
</evidence>
<reference evidence="3" key="1">
    <citation type="submission" date="2022-01" db="EMBL/GenBank/DDBJ databases">
        <title>Gillisia lutea sp. nov., isolated from marine plastic residues from the Malvarosa beach (Valencia, Spain).</title>
        <authorList>
            <person name="Vidal-Verdu A."/>
            <person name="Molina-Menor E."/>
            <person name="Satari L."/>
            <person name="Pascual J."/>
            <person name="Pereto J."/>
            <person name="Porcar M."/>
        </authorList>
    </citation>
    <scope>NUCLEOTIDE SEQUENCE</scope>
    <source>
        <strain evidence="3">M10.2A</strain>
    </source>
</reference>
<gene>
    <name evidence="3" type="ORF">L1I30_13525</name>
</gene>
<accession>A0ABS9EIK9</accession>
<evidence type="ECO:0000259" key="2">
    <source>
        <dbReference type="Pfam" id="PF01569"/>
    </source>
</evidence>
<dbReference type="InterPro" id="IPR000326">
    <property type="entry name" value="PAP2/HPO"/>
</dbReference>
<feature type="domain" description="Phosphatidic acid phosphatase type 2/haloperoxidase" evidence="2">
    <location>
        <begin position="122"/>
        <end position="241"/>
    </location>
</feature>
<name>A0ABS9EIK9_9FLAO</name>
<keyword evidence="1" id="KW-0732">Signal</keyword>
<comment type="caution">
    <text evidence="3">The sequence shown here is derived from an EMBL/GenBank/DDBJ whole genome shotgun (WGS) entry which is preliminary data.</text>
</comment>
<keyword evidence="4" id="KW-1185">Reference proteome</keyword>
<feature type="chain" id="PRO_5045921387" evidence="1">
    <location>
        <begin position="22"/>
        <end position="276"/>
    </location>
</feature>
<dbReference type="InterPro" id="IPR036938">
    <property type="entry name" value="PAP2/HPO_sf"/>
</dbReference>
<evidence type="ECO:0000313" key="4">
    <source>
        <dbReference type="Proteomes" id="UP001179363"/>
    </source>
</evidence>